<dbReference type="EMBL" id="MU864351">
    <property type="protein sequence ID" value="KAK4193213.1"/>
    <property type="molecule type" value="Genomic_DNA"/>
</dbReference>
<dbReference type="AlphaFoldDB" id="A0AAN6X4H6"/>
<gene>
    <name evidence="1" type="ORF">QBC35DRAFT_446356</name>
</gene>
<keyword evidence="2" id="KW-1185">Reference proteome</keyword>
<dbReference type="Proteomes" id="UP001302126">
    <property type="component" value="Unassembled WGS sequence"/>
</dbReference>
<sequence length="414" mass="46143">MKIKQTMAILALVTPSVRTRGVGDLLSSTSSASGSAFEPPTDYDMCQSDCSLHGVPFPDDNTIQLPLEDFFSERCPEIIIGKHDDPTEASRVCLGFTGPYLTFTFEAFRGYVTESARVGWKVKGNRLNPESHAPPPLAFNHLTCHPQQNGTFVCKLPFSKITGLASTADIKHLLSGMCPNGDHEGLTLYFAFSGNVVVPGSHWHIPFQQQFPCKPGARDHIGKCTAYNCEHQYLEVSYRCSKCQVAPCEPTCDIGTAFGYQGPRDSYKLETQGGQHCSQSWGWHETPSQKELKYGIRGVLYIRDKSSHFEKIGTWAAYADHADYRKIKVKYRIVPGLPYGIDEVNIEFSCPPIDNCDPQAYSYNKKGLKGVKTFEVHDLEWPFCRHGRSYLIVSAEIGSVKPVEGEHEHNKGSY</sequence>
<evidence type="ECO:0000313" key="1">
    <source>
        <dbReference type="EMBL" id="KAK4193213.1"/>
    </source>
</evidence>
<reference evidence="1" key="2">
    <citation type="submission" date="2023-05" db="EMBL/GenBank/DDBJ databases">
        <authorList>
            <consortium name="Lawrence Berkeley National Laboratory"/>
            <person name="Steindorff A."/>
            <person name="Hensen N."/>
            <person name="Bonometti L."/>
            <person name="Westerberg I."/>
            <person name="Brannstrom I.O."/>
            <person name="Guillou S."/>
            <person name="Cros-Aarteil S."/>
            <person name="Calhoun S."/>
            <person name="Haridas S."/>
            <person name="Kuo A."/>
            <person name="Mondo S."/>
            <person name="Pangilinan J."/>
            <person name="Riley R."/>
            <person name="Labutti K."/>
            <person name="Andreopoulos B."/>
            <person name="Lipzen A."/>
            <person name="Chen C."/>
            <person name="Yanf M."/>
            <person name="Daum C."/>
            <person name="Ng V."/>
            <person name="Clum A."/>
            <person name="Ohm R."/>
            <person name="Martin F."/>
            <person name="Silar P."/>
            <person name="Natvig D."/>
            <person name="Lalanne C."/>
            <person name="Gautier V."/>
            <person name="Ament-Velasquez S.L."/>
            <person name="Kruys A."/>
            <person name="Hutchinson M.I."/>
            <person name="Powell A.J."/>
            <person name="Barry K."/>
            <person name="Miller A.N."/>
            <person name="Grigoriev I.V."/>
            <person name="Debuchy R."/>
            <person name="Gladieux P."/>
            <person name="Thoren M.H."/>
            <person name="Johannesson H."/>
        </authorList>
    </citation>
    <scope>NUCLEOTIDE SEQUENCE</scope>
    <source>
        <strain evidence="1">PSN309</strain>
    </source>
</reference>
<name>A0AAN6X4H6_9PEZI</name>
<protein>
    <submittedName>
        <fullName evidence="1">Uncharacterized protein</fullName>
    </submittedName>
</protein>
<accession>A0AAN6X4H6</accession>
<reference evidence="1" key="1">
    <citation type="journal article" date="2023" name="Mol. Phylogenet. Evol.">
        <title>Genome-scale phylogeny and comparative genomics of the fungal order Sordariales.</title>
        <authorList>
            <person name="Hensen N."/>
            <person name="Bonometti L."/>
            <person name="Westerberg I."/>
            <person name="Brannstrom I.O."/>
            <person name="Guillou S."/>
            <person name="Cros-Aarteil S."/>
            <person name="Calhoun S."/>
            <person name="Haridas S."/>
            <person name="Kuo A."/>
            <person name="Mondo S."/>
            <person name="Pangilinan J."/>
            <person name="Riley R."/>
            <person name="LaButti K."/>
            <person name="Andreopoulos B."/>
            <person name="Lipzen A."/>
            <person name="Chen C."/>
            <person name="Yan M."/>
            <person name="Daum C."/>
            <person name="Ng V."/>
            <person name="Clum A."/>
            <person name="Steindorff A."/>
            <person name="Ohm R.A."/>
            <person name="Martin F."/>
            <person name="Silar P."/>
            <person name="Natvig D.O."/>
            <person name="Lalanne C."/>
            <person name="Gautier V."/>
            <person name="Ament-Velasquez S.L."/>
            <person name="Kruys A."/>
            <person name="Hutchinson M.I."/>
            <person name="Powell A.J."/>
            <person name="Barry K."/>
            <person name="Miller A.N."/>
            <person name="Grigoriev I.V."/>
            <person name="Debuchy R."/>
            <person name="Gladieux P."/>
            <person name="Hiltunen Thoren M."/>
            <person name="Johannesson H."/>
        </authorList>
    </citation>
    <scope>NUCLEOTIDE SEQUENCE</scope>
    <source>
        <strain evidence="1">PSN309</strain>
    </source>
</reference>
<comment type="caution">
    <text evidence="1">The sequence shown here is derived from an EMBL/GenBank/DDBJ whole genome shotgun (WGS) entry which is preliminary data.</text>
</comment>
<organism evidence="1 2">
    <name type="scientific">Podospora australis</name>
    <dbReference type="NCBI Taxonomy" id="1536484"/>
    <lineage>
        <taxon>Eukaryota</taxon>
        <taxon>Fungi</taxon>
        <taxon>Dikarya</taxon>
        <taxon>Ascomycota</taxon>
        <taxon>Pezizomycotina</taxon>
        <taxon>Sordariomycetes</taxon>
        <taxon>Sordariomycetidae</taxon>
        <taxon>Sordariales</taxon>
        <taxon>Podosporaceae</taxon>
        <taxon>Podospora</taxon>
    </lineage>
</organism>
<evidence type="ECO:0000313" key="2">
    <source>
        <dbReference type="Proteomes" id="UP001302126"/>
    </source>
</evidence>
<proteinExistence type="predicted"/>